<dbReference type="GO" id="GO:0005829">
    <property type="term" value="C:cytosol"/>
    <property type="evidence" value="ECO:0007669"/>
    <property type="project" value="TreeGrafter"/>
</dbReference>
<feature type="domain" description="Hexokinase N-terminal" evidence="13">
    <location>
        <begin position="10"/>
        <end position="204"/>
    </location>
</feature>
<dbReference type="GO" id="GO:0004340">
    <property type="term" value="F:glucokinase activity"/>
    <property type="evidence" value="ECO:0007669"/>
    <property type="project" value="TreeGrafter"/>
</dbReference>
<evidence type="ECO:0000256" key="12">
    <source>
        <dbReference type="ARBA" id="ARBA00048160"/>
    </source>
</evidence>
<evidence type="ECO:0000259" key="14">
    <source>
        <dbReference type="Pfam" id="PF03727"/>
    </source>
</evidence>
<dbReference type="UniPathway" id="UPA00109">
    <property type="reaction ID" value="UER00180"/>
</dbReference>
<dbReference type="Gene3D" id="3.40.367.20">
    <property type="match status" value="1"/>
</dbReference>
<dbReference type="GO" id="GO:0008865">
    <property type="term" value="F:fructokinase activity"/>
    <property type="evidence" value="ECO:0007669"/>
    <property type="project" value="TreeGrafter"/>
</dbReference>
<dbReference type="GO" id="GO:0006096">
    <property type="term" value="P:glycolytic process"/>
    <property type="evidence" value="ECO:0007669"/>
    <property type="project" value="UniProtKB-UniPathway"/>
</dbReference>
<dbReference type="PROSITE" id="PS51748">
    <property type="entry name" value="HEXOKINASE_2"/>
    <property type="match status" value="1"/>
</dbReference>
<evidence type="ECO:0000256" key="6">
    <source>
        <dbReference type="ARBA" id="ARBA00022741"/>
    </source>
</evidence>
<proteinExistence type="inferred from homology"/>
<dbReference type="InterPro" id="IPR043129">
    <property type="entry name" value="ATPase_NBD"/>
</dbReference>
<dbReference type="EMBL" id="CTRP01000016">
    <property type="protein sequence ID" value="CQR75214.1"/>
    <property type="molecule type" value="Genomic_DNA"/>
</dbReference>
<dbReference type="PRINTS" id="PR00475">
    <property type="entry name" value="HEXOKINASE"/>
</dbReference>
<keyword evidence="7 15" id="KW-0418">Kinase</keyword>
<name>A0A0U1L8K1_9FIRM</name>
<dbReference type="FunFam" id="3.30.420.40:FF:000805">
    <property type="entry name" value="Hexokinase-2"/>
    <property type="match status" value="1"/>
</dbReference>
<evidence type="ECO:0000256" key="2">
    <source>
        <dbReference type="ARBA" id="ARBA00005028"/>
    </source>
</evidence>
<dbReference type="RefSeq" id="WP_021171425.1">
    <property type="nucleotide sequence ID" value="NZ_CTRP01000016.1"/>
</dbReference>
<evidence type="ECO:0000256" key="7">
    <source>
        <dbReference type="ARBA" id="ARBA00022777"/>
    </source>
</evidence>
<comment type="catalytic activity">
    <reaction evidence="12">
        <text>D-glucose + ATP = D-glucose 6-phosphate + ADP + H(+)</text>
        <dbReference type="Rhea" id="RHEA:17825"/>
        <dbReference type="ChEBI" id="CHEBI:4167"/>
        <dbReference type="ChEBI" id="CHEBI:15378"/>
        <dbReference type="ChEBI" id="CHEBI:30616"/>
        <dbReference type="ChEBI" id="CHEBI:61548"/>
        <dbReference type="ChEBI" id="CHEBI:456216"/>
        <dbReference type="EC" id="2.7.1.1"/>
    </reaction>
    <physiologicalReaction direction="left-to-right" evidence="12">
        <dbReference type="Rhea" id="RHEA:17826"/>
    </physiologicalReaction>
</comment>
<keyword evidence="16" id="KW-1185">Reference proteome</keyword>
<dbReference type="GO" id="GO:0006006">
    <property type="term" value="P:glucose metabolic process"/>
    <property type="evidence" value="ECO:0007669"/>
    <property type="project" value="TreeGrafter"/>
</dbReference>
<comment type="similarity">
    <text evidence="3">Belongs to the hexokinase family.</text>
</comment>
<evidence type="ECO:0000256" key="4">
    <source>
        <dbReference type="ARBA" id="ARBA00012324"/>
    </source>
</evidence>
<comment type="catalytic activity">
    <reaction evidence="11">
        <text>D-fructose + ATP = D-fructose 6-phosphate + ADP + H(+)</text>
        <dbReference type="Rhea" id="RHEA:16125"/>
        <dbReference type="ChEBI" id="CHEBI:15378"/>
        <dbReference type="ChEBI" id="CHEBI:30616"/>
        <dbReference type="ChEBI" id="CHEBI:37721"/>
        <dbReference type="ChEBI" id="CHEBI:61527"/>
        <dbReference type="ChEBI" id="CHEBI:456216"/>
        <dbReference type="EC" id="2.7.1.1"/>
    </reaction>
    <physiologicalReaction direction="left-to-right" evidence="11">
        <dbReference type="Rhea" id="RHEA:16126"/>
    </physiologicalReaction>
</comment>
<dbReference type="InterPro" id="IPR001312">
    <property type="entry name" value="Hexokinase"/>
</dbReference>
<evidence type="ECO:0000256" key="5">
    <source>
        <dbReference type="ARBA" id="ARBA00022679"/>
    </source>
</evidence>
<dbReference type="InterPro" id="IPR022673">
    <property type="entry name" value="Hexokinase_C"/>
</dbReference>
<protein>
    <recommendedName>
        <fullName evidence="4">hexokinase</fullName>
        <ecNumber evidence="4">2.7.1.1</ecNumber>
    </recommendedName>
</protein>
<evidence type="ECO:0000313" key="15">
    <source>
        <dbReference type="EMBL" id="CQR75214.1"/>
    </source>
</evidence>
<comment type="pathway">
    <text evidence="2">Carbohydrate metabolism; hexose metabolism.</text>
</comment>
<evidence type="ECO:0000256" key="9">
    <source>
        <dbReference type="ARBA" id="ARBA00023152"/>
    </source>
</evidence>
<sequence length="441" mass="47492">MADLSRVLAGVEEQLAVSANLLQDIAIRFKVAMTAGLLGKPSSLKMLPAFVNAPTGQEQGTVVAVDFGGTNVRVVLIELTGQGQAQIISRRSFPLKDKQANYDFTTASACGVQLFDFIAGKIAEIVPTADKTYPLGHTFSFPCRQYAVNEAELISWTKEIKTAGVEGENVGQLLQAALERNGIGHVQSLAIINDTTGTLLTAAYKDNTTDIGTICGTGHNSCYLEPDHPLTKQPMIVNMESGNFDQIVQTKYDIYLDQNSEKPGGQRLEKMASGHYLGELVRIIVSSLVANGYMNGEAAESLNIPYFLTTEDLSTMLADHTSGLNAVARVAANRLGMIELRTSELVALQTIARFVTIRSARLVAATWAGTLFKIDPEFKRRHTIAVDGSLYEKMPGYAEYLAQAMKEVLGIGNNNQVAIRLSKDGSGIGAAIAAAMVYSPH</sequence>
<comment type="pathway">
    <text evidence="1">Carbohydrate degradation; glycolysis; D-glyceraldehyde 3-phosphate and glycerone phosphate from D-glucose: step 1/4.</text>
</comment>
<dbReference type="SUPFAM" id="SSF53067">
    <property type="entry name" value="Actin-like ATPase domain"/>
    <property type="match status" value="2"/>
</dbReference>
<dbReference type="InterPro" id="IPR022672">
    <property type="entry name" value="Hexokinase_N"/>
</dbReference>
<evidence type="ECO:0000256" key="3">
    <source>
        <dbReference type="ARBA" id="ARBA00009225"/>
    </source>
</evidence>
<dbReference type="PANTHER" id="PTHR19443">
    <property type="entry name" value="HEXOKINASE"/>
    <property type="match status" value="1"/>
</dbReference>
<dbReference type="Pfam" id="PF03727">
    <property type="entry name" value="Hexokinase_2"/>
    <property type="match status" value="1"/>
</dbReference>
<keyword evidence="5 15" id="KW-0808">Transferase</keyword>
<organism evidence="15 16">
    <name type="scientific">Sporomusa ovata</name>
    <dbReference type="NCBI Taxonomy" id="2378"/>
    <lineage>
        <taxon>Bacteria</taxon>
        <taxon>Bacillati</taxon>
        <taxon>Bacillota</taxon>
        <taxon>Negativicutes</taxon>
        <taxon>Selenomonadales</taxon>
        <taxon>Sporomusaceae</taxon>
        <taxon>Sporomusa</taxon>
    </lineage>
</organism>
<evidence type="ECO:0000256" key="8">
    <source>
        <dbReference type="ARBA" id="ARBA00022840"/>
    </source>
</evidence>
<evidence type="ECO:0000256" key="1">
    <source>
        <dbReference type="ARBA" id="ARBA00004888"/>
    </source>
</evidence>
<feature type="domain" description="Hexokinase C-terminal" evidence="14">
    <location>
        <begin position="211"/>
        <end position="436"/>
    </location>
</feature>
<reference evidence="16" key="1">
    <citation type="submission" date="2015-03" db="EMBL/GenBank/DDBJ databases">
        <authorList>
            <person name="Nijsse Bart"/>
        </authorList>
    </citation>
    <scope>NUCLEOTIDE SEQUENCE [LARGE SCALE GENOMIC DNA]</scope>
</reference>
<dbReference type="Gene3D" id="3.30.420.40">
    <property type="match status" value="1"/>
</dbReference>
<keyword evidence="8" id="KW-0067">ATP-binding</keyword>
<evidence type="ECO:0000256" key="10">
    <source>
        <dbReference type="ARBA" id="ARBA00044613"/>
    </source>
</evidence>
<dbReference type="AlphaFoldDB" id="A0A0U1L8K1"/>
<dbReference type="Proteomes" id="UP000049855">
    <property type="component" value="Unassembled WGS sequence"/>
</dbReference>
<dbReference type="PANTHER" id="PTHR19443:SF16">
    <property type="entry name" value="HEXOKINASE TYPE 1-RELATED"/>
    <property type="match status" value="1"/>
</dbReference>
<dbReference type="GO" id="GO:0005536">
    <property type="term" value="F:D-glucose binding"/>
    <property type="evidence" value="ECO:0007669"/>
    <property type="project" value="InterPro"/>
</dbReference>
<accession>A0A0U1L8K1</accession>
<keyword evidence="6" id="KW-0547">Nucleotide-binding</keyword>
<dbReference type="EC" id="2.7.1.1" evidence="4"/>
<evidence type="ECO:0000259" key="13">
    <source>
        <dbReference type="Pfam" id="PF00349"/>
    </source>
</evidence>
<dbReference type="GO" id="GO:0001678">
    <property type="term" value="P:intracellular glucose homeostasis"/>
    <property type="evidence" value="ECO:0007669"/>
    <property type="project" value="InterPro"/>
</dbReference>
<dbReference type="GO" id="GO:0005524">
    <property type="term" value="F:ATP binding"/>
    <property type="evidence" value="ECO:0007669"/>
    <property type="project" value="UniProtKB-KW"/>
</dbReference>
<keyword evidence="9" id="KW-0324">Glycolysis</keyword>
<evidence type="ECO:0000256" key="11">
    <source>
        <dbReference type="ARBA" id="ARBA00047905"/>
    </source>
</evidence>
<dbReference type="Pfam" id="PF00349">
    <property type="entry name" value="Hexokinase_1"/>
    <property type="match status" value="1"/>
</dbReference>
<evidence type="ECO:0000313" key="16">
    <source>
        <dbReference type="Proteomes" id="UP000049855"/>
    </source>
</evidence>
<gene>
    <name evidence="15" type="ORF">SpAn4DRAFT_4320</name>
</gene>
<comment type="catalytic activity">
    <reaction evidence="10">
        <text>a D-hexose + ATP = a D-hexose 6-phosphate + ADP + H(+)</text>
        <dbReference type="Rhea" id="RHEA:22740"/>
        <dbReference type="ChEBI" id="CHEBI:4194"/>
        <dbReference type="ChEBI" id="CHEBI:15378"/>
        <dbReference type="ChEBI" id="CHEBI:30616"/>
        <dbReference type="ChEBI" id="CHEBI:229467"/>
        <dbReference type="ChEBI" id="CHEBI:456216"/>
        <dbReference type="EC" id="2.7.1.1"/>
    </reaction>
    <physiologicalReaction direction="left-to-right" evidence="10">
        <dbReference type="Rhea" id="RHEA:22741"/>
    </physiologicalReaction>
</comment>